<protein>
    <submittedName>
        <fullName evidence="1">Uncharacterized protein</fullName>
    </submittedName>
</protein>
<reference evidence="1" key="1">
    <citation type="submission" date="2014-11" db="EMBL/GenBank/DDBJ databases">
        <authorList>
            <person name="Amaro Gonzalez C."/>
        </authorList>
    </citation>
    <scope>NUCLEOTIDE SEQUENCE</scope>
</reference>
<evidence type="ECO:0000313" key="1">
    <source>
        <dbReference type="EMBL" id="JAH54139.1"/>
    </source>
</evidence>
<accession>A0A0E9TKD3</accession>
<reference evidence="1" key="2">
    <citation type="journal article" date="2015" name="Fish Shellfish Immunol.">
        <title>Early steps in the European eel (Anguilla anguilla)-Vibrio vulnificus interaction in the gills: Role of the RtxA13 toxin.</title>
        <authorList>
            <person name="Callol A."/>
            <person name="Pajuelo D."/>
            <person name="Ebbesson L."/>
            <person name="Teles M."/>
            <person name="MacKenzie S."/>
            <person name="Amaro C."/>
        </authorList>
    </citation>
    <scope>NUCLEOTIDE SEQUENCE</scope>
</reference>
<organism evidence="1">
    <name type="scientific">Anguilla anguilla</name>
    <name type="common">European freshwater eel</name>
    <name type="synonym">Muraena anguilla</name>
    <dbReference type="NCBI Taxonomy" id="7936"/>
    <lineage>
        <taxon>Eukaryota</taxon>
        <taxon>Metazoa</taxon>
        <taxon>Chordata</taxon>
        <taxon>Craniata</taxon>
        <taxon>Vertebrata</taxon>
        <taxon>Euteleostomi</taxon>
        <taxon>Actinopterygii</taxon>
        <taxon>Neopterygii</taxon>
        <taxon>Teleostei</taxon>
        <taxon>Anguilliformes</taxon>
        <taxon>Anguillidae</taxon>
        <taxon>Anguilla</taxon>
    </lineage>
</organism>
<dbReference type="EMBL" id="GBXM01054438">
    <property type="protein sequence ID" value="JAH54139.1"/>
    <property type="molecule type" value="Transcribed_RNA"/>
</dbReference>
<proteinExistence type="predicted"/>
<name>A0A0E9TKD3_ANGAN</name>
<sequence length="9" mass="1091">MSPCPRNWT</sequence>